<dbReference type="AlphaFoldDB" id="A0A1X9MBI6"/>
<feature type="binding site" evidence="7">
    <location>
        <position position="104"/>
    </location>
    <ligand>
        <name>Zn(2+)</name>
        <dbReference type="ChEBI" id="CHEBI:29105"/>
        <label>2</label>
    </ligand>
</feature>
<comment type="cofactor">
    <cofactor evidence="1">
        <name>Mn(2+)</name>
        <dbReference type="ChEBI" id="CHEBI:29035"/>
    </cofactor>
</comment>
<comment type="cofactor">
    <cofactor evidence="7">
        <name>Zn(2+)</name>
        <dbReference type="ChEBI" id="CHEBI:29105"/>
    </cofactor>
    <text evidence="7">Binds 2 Zn(2+) ions per subunit.</text>
</comment>
<evidence type="ECO:0000313" key="9">
    <source>
        <dbReference type="EMBL" id="ARK28941.1"/>
    </source>
</evidence>
<evidence type="ECO:0000256" key="6">
    <source>
        <dbReference type="ARBA" id="ARBA00023211"/>
    </source>
</evidence>
<organism evidence="9 10">
    <name type="scientific">Halalkalibacter krulwichiae</name>
    <dbReference type="NCBI Taxonomy" id="199441"/>
    <lineage>
        <taxon>Bacteria</taxon>
        <taxon>Bacillati</taxon>
        <taxon>Bacillota</taxon>
        <taxon>Bacilli</taxon>
        <taxon>Bacillales</taxon>
        <taxon>Bacillaceae</taxon>
        <taxon>Halalkalibacter</taxon>
    </lineage>
</organism>
<protein>
    <submittedName>
        <fullName evidence="9">N-carbamoyl-L-amino acid hydrolase</fullName>
        <ecNumber evidence="9">3.5.1.87</ecNumber>
    </submittedName>
</protein>
<dbReference type="NCBIfam" id="NF006771">
    <property type="entry name" value="PRK09290.1-5"/>
    <property type="match status" value="1"/>
</dbReference>
<dbReference type="EMBL" id="CP020814">
    <property type="protein sequence ID" value="ARK28941.1"/>
    <property type="molecule type" value="Genomic_DNA"/>
</dbReference>
<dbReference type="Pfam" id="PF01546">
    <property type="entry name" value="Peptidase_M20"/>
    <property type="match status" value="1"/>
</dbReference>
<feature type="binding site" evidence="7">
    <location>
        <position position="393"/>
    </location>
    <ligand>
        <name>Zn(2+)</name>
        <dbReference type="ChEBI" id="CHEBI:29105"/>
        <label>2</label>
    </ligand>
</feature>
<dbReference type="Gene3D" id="3.40.630.10">
    <property type="entry name" value="Zn peptidases"/>
    <property type="match status" value="1"/>
</dbReference>
<evidence type="ECO:0000313" key="10">
    <source>
        <dbReference type="Proteomes" id="UP000193006"/>
    </source>
</evidence>
<dbReference type="Gene3D" id="3.30.70.360">
    <property type="match status" value="1"/>
</dbReference>
<dbReference type="InterPro" id="IPR010158">
    <property type="entry name" value="Amidase_Cbmase"/>
</dbReference>
<feature type="binding site" evidence="7">
    <location>
        <position position="93"/>
    </location>
    <ligand>
        <name>Zn(2+)</name>
        <dbReference type="ChEBI" id="CHEBI:29105"/>
        <label>1</label>
    </ligand>
</feature>
<keyword evidence="7" id="KW-0862">Zinc</keyword>
<dbReference type="SUPFAM" id="SSF53187">
    <property type="entry name" value="Zn-dependent exopeptidases"/>
    <property type="match status" value="1"/>
</dbReference>
<comment type="subunit">
    <text evidence="3">Homodimer.</text>
</comment>
<reference evidence="9 10" key="1">
    <citation type="submission" date="2017-04" db="EMBL/GenBank/DDBJ databases">
        <title>Bacillus krulwichiae AM31D Genome sequencing and assembly.</title>
        <authorList>
            <person name="Krulwich T.A."/>
            <person name="Anastor L."/>
            <person name="Ehrlich R."/>
            <person name="Ehrlich G.D."/>
            <person name="Janto B."/>
        </authorList>
    </citation>
    <scope>NUCLEOTIDE SEQUENCE [LARGE SCALE GENOMIC DNA]</scope>
    <source>
        <strain evidence="9 10">AM31D</strain>
    </source>
</reference>
<feature type="binding site" evidence="7">
    <location>
        <position position="203"/>
    </location>
    <ligand>
        <name>Zn(2+)</name>
        <dbReference type="ChEBI" id="CHEBI:29105"/>
        <label>1</label>
    </ligand>
</feature>
<feature type="binding site" evidence="7">
    <location>
        <position position="104"/>
    </location>
    <ligand>
        <name>Zn(2+)</name>
        <dbReference type="ChEBI" id="CHEBI:29105"/>
        <label>1</label>
    </ligand>
</feature>
<evidence type="ECO:0000256" key="3">
    <source>
        <dbReference type="ARBA" id="ARBA00011738"/>
    </source>
</evidence>
<name>A0A1X9MBI6_9BACI</name>
<keyword evidence="4 7" id="KW-0479">Metal-binding</keyword>
<proteinExistence type="inferred from homology"/>
<sequence length="420" mass="45855">MEGVANLIATYEIDQQRLWQTLMELGEIGSTPGKPEEGVTRISLSLEDLKARKYTIDVMKEAGLKVRVDAIGNIIGRLEGTDSSAPVVMTGSHIDTVIRGGKFDGALGVLGAIEAVRTIQEAGIELVHPIEVVSFTDEEGVRFGSGYFGSKAMVGGVNKEMFGFTDETGITLADALKKAELNPNEYMSVVRNPEEIKAYVEMHIEQGKVLEDQQLAVGIVTDIQGPVWMEVEFEGNPDHAGATPMNMRNDAGLSMAELMLEVEKISINNQGVGTVGKASLEPGAVNIIPGNALLTIDLRHVDKRYRSNMVKEVKQAILNICRKRKMKANIEVKKEVDPATCSEEIIEVIQQSCKELHVPTMKMQCGAGHDSLMMTKVTKMGMIFVRSKGGVSHNPKEWTDKEDCAIGTQVLLNTLMKLAK</sequence>
<dbReference type="PIRSF" id="PIRSF001235">
    <property type="entry name" value="Amidase_carbamoylase"/>
    <property type="match status" value="1"/>
</dbReference>
<dbReference type="GO" id="GO:0046872">
    <property type="term" value="F:metal ion binding"/>
    <property type="evidence" value="ECO:0007669"/>
    <property type="project" value="UniProtKB-KW"/>
</dbReference>
<dbReference type="InterPro" id="IPR011650">
    <property type="entry name" value="Peptidase_M20_dimer"/>
</dbReference>
<dbReference type="KEGG" id="bkw:BkAM31D_03175"/>
<evidence type="ECO:0000256" key="7">
    <source>
        <dbReference type="PIRSR" id="PIRSR001235-1"/>
    </source>
</evidence>
<dbReference type="Proteomes" id="UP000193006">
    <property type="component" value="Chromosome"/>
</dbReference>
<evidence type="ECO:0000256" key="4">
    <source>
        <dbReference type="ARBA" id="ARBA00022723"/>
    </source>
</evidence>
<dbReference type="NCBIfam" id="TIGR01879">
    <property type="entry name" value="hydantase"/>
    <property type="match status" value="1"/>
</dbReference>
<dbReference type="CDD" id="cd03884">
    <property type="entry name" value="M20_bAS"/>
    <property type="match status" value="1"/>
</dbReference>
<dbReference type="EC" id="3.5.1.87" evidence="9"/>
<dbReference type="PANTHER" id="PTHR32494:SF19">
    <property type="entry name" value="ALLANTOATE DEIMINASE-RELATED"/>
    <property type="match status" value="1"/>
</dbReference>
<evidence type="ECO:0000259" key="8">
    <source>
        <dbReference type="Pfam" id="PF07687"/>
    </source>
</evidence>
<dbReference type="Pfam" id="PF07687">
    <property type="entry name" value="M20_dimer"/>
    <property type="match status" value="1"/>
</dbReference>
<comment type="similarity">
    <text evidence="2">Belongs to the peptidase M20 family.</text>
</comment>
<gene>
    <name evidence="9" type="primary">amaB</name>
    <name evidence="9" type="ORF">BkAM31D_03175</name>
</gene>
<evidence type="ECO:0000256" key="2">
    <source>
        <dbReference type="ARBA" id="ARBA00006153"/>
    </source>
</evidence>
<accession>A0A1X9MBI6</accession>
<dbReference type="GO" id="GO:0016813">
    <property type="term" value="F:hydrolase activity, acting on carbon-nitrogen (but not peptide) bonds, in linear amidines"/>
    <property type="evidence" value="ECO:0007669"/>
    <property type="project" value="InterPro"/>
</dbReference>
<dbReference type="GO" id="GO:0050538">
    <property type="term" value="F:N-carbamoyl-L-amino-acid hydrolase activity"/>
    <property type="evidence" value="ECO:0007669"/>
    <property type="project" value="UniProtKB-EC"/>
</dbReference>
<dbReference type="PANTHER" id="PTHR32494">
    <property type="entry name" value="ALLANTOATE DEIMINASE-RELATED"/>
    <property type="match status" value="1"/>
</dbReference>
<keyword evidence="5 9" id="KW-0378">Hydrolase</keyword>
<dbReference type="InterPro" id="IPR036264">
    <property type="entry name" value="Bact_exopeptidase_dim_dom"/>
</dbReference>
<evidence type="ECO:0000256" key="1">
    <source>
        <dbReference type="ARBA" id="ARBA00001936"/>
    </source>
</evidence>
<dbReference type="SUPFAM" id="SSF55031">
    <property type="entry name" value="Bacterial exopeptidase dimerisation domain"/>
    <property type="match status" value="1"/>
</dbReference>
<dbReference type="STRING" id="199441.BkAM31D_03175"/>
<feature type="binding site" evidence="7">
    <location>
        <position position="139"/>
    </location>
    <ligand>
        <name>Zn(2+)</name>
        <dbReference type="ChEBI" id="CHEBI:29105"/>
        <label>2</label>
    </ligand>
</feature>
<keyword evidence="10" id="KW-1185">Reference proteome</keyword>
<feature type="domain" description="Peptidase M20 dimerisation" evidence="8">
    <location>
        <begin position="224"/>
        <end position="320"/>
    </location>
</feature>
<evidence type="ECO:0000256" key="5">
    <source>
        <dbReference type="ARBA" id="ARBA00022801"/>
    </source>
</evidence>
<dbReference type="InterPro" id="IPR002933">
    <property type="entry name" value="Peptidase_M20"/>
</dbReference>
<keyword evidence="6" id="KW-0464">Manganese</keyword>